<accession>A0A6A8UF20</accession>
<evidence type="ECO:0000313" key="5">
    <source>
        <dbReference type="EMBL" id="MTR28483.1"/>
    </source>
</evidence>
<feature type="transmembrane region" description="Helical" evidence="3">
    <location>
        <begin position="140"/>
        <end position="165"/>
    </location>
</feature>
<feature type="compositionally biased region" description="Low complexity" evidence="2">
    <location>
        <begin position="351"/>
        <end position="368"/>
    </location>
</feature>
<feature type="region of interest" description="Disordered" evidence="2">
    <location>
        <begin position="349"/>
        <end position="406"/>
    </location>
</feature>
<feature type="transmembrane region" description="Helical" evidence="3">
    <location>
        <begin position="109"/>
        <end position="128"/>
    </location>
</feature>
<proteinExistence type="predicted"/>
<keyword evidence="3" id="KW-0472">Membrane</keyword>
<dbReference type="InterPro" id="IPR005877">
    <property type="entry name" value="YSIRK_signal_dom"/>
</dbReference>
<dbReference type="Pfam" id="PF07501">
    <property type="entry name" value="G5"/>
    <property type="match status" value="1"/>
</dbReference>
<name>A0A6A8UF20_STRSL</name>
<reference evidence="5 6" key="1">
    <citation type="journal article" date="2019" name="Nat. Med.">
        <title>A library of human gut bacterial isolates paired with longitudinal multiomics data enables mechanistic microbiome research.</title>
        <authorList>
            <person name="Poyet M."/>
            <person name="Groussin M."/>
            <person name="Gibbons S.M."/>
            <person name="Avila-Pacheco J."/>
            <person name="Jiang X."/>
            <person name="Kearney S.M."/>
            <person name="Perrotta A.R."/>
            <person name="Berdy B."/>
            <person name="Zhao S."/>
            <person name="Lieberman T.D."/>
            <person name="Swanson P.K."/>
            <person name="Smith M."/>
            <person name="Roesemann S."/>
            <person name="Alexander J.E."/>
            <person name="Rich S.A."/>
            <person name="Livny J."/>
            <person name="Vlamakis H."/>
            <person name="Clish C."/>
            <person name="Bullock K."/>
            <person name="Deik A."/>
            <person name="Scott J."/>
            <person name="Pierce K.A."/>
            <person name="Xavier R.J."/>
            <person name="Alm E.J."/>
        </authorList>
    </citation>
    <scope>NUCLEOTIDE SEQUENCE [LARGE SCALE GENOMIC DNA]</scope>
    <source>
        <strain evidence="5 6">BIOML-A4</strain>
    </source>
</reference>
<feature type="domain" description="G5" evidence="4">
    <location>
        <begin position="416"/>
        <end position="495"/>
    </location>
</feature>
<gene>
    <name evidence="5" type="ORF">GMC65_09020</name>
</gene>
<dbReference type="InterPro" id="IPR011098">
    <property type="entry name" value="G5_dom"/>
</dbReference>
<dbReference type="Proteomes" id="UP000439678">
    <property type="component" value="Unassembled WGS sequence"/>
</dbReference>
<dbReference type="SMART" id="SM01208">
    <property type="entry name" value="G5"/>
    <property type="match status" value="1"/>
</dbReference>
<protein>
    <submittedName>
        <fullName evidence="5">YSIRK-type signal peptide-containing protein</fullName>
    </submittedName>
</protein>
<feature type="transmembrane region" description="Helical" evidence="3">
    <location>
        <begin position="21"/>
        <end position="40"/>
    </location>
</feature>
<comment type="caution">
    <text evidence="5">The sequence shown here is derived from an EMBL/GenBank/DDBJ whole genome shotgun (WGS) entry which is preliminary data.</text>
</comment>
<dbReference type="EMBL" id="WMYO01000009">
    <property type="protein sequence ID" value="MTR28483.1"/>
    <property type="molecule type" value="Genomic_DNA"/>
</dbReference>
<evidence type="ECO:0000256" key="1">
    <source>
        <dbReference type="ARBA" id="ARBA00022729"/>
    </source>
</evidence>
<dbReference type="PROSITE" id="PS51109">
    <property type="entry name" value="G5"/>
    <property type="match status" value="1"/>
</dbReference>
<dbReference type="NCBIfam" id="TIGR01168">
    <property type="entry name" value="YSIRK_signal"/>
    <property type="match status" value="1"/>
</dbReference>
<keyword evidence="1" id="KW-0732">Signal</keyword>
<organism evidence="5 6">
    <name type="scientific">Streptococcus salivarius</name>
    <dbReference type="NCBI Taxonomy" id="1304"/>
    <lineage>
        <taxon>Bacteria</taxon>
        <taxon>Bacillati</taxon>
        <taxon>Bacillota</taxon>
        <taxon>Bacilli</taxon>
        <taxon>Lactobacillales</taxon>
        <taxon>Streptococcaceae</taxon>
        <taxon>Streptococcus</taxon>
    </lineage>
</organism>
<dbReference type="Gene3D" id="2.20.230.10">
    <property type="entry name" value="Resuscitation-promoting factor rpfb"/>
    <property type="match status" value="1"/>
</dbReference>
<evidence type="ECO:0000313" key="6">
    <source>
        <dbReference type="Proteomes" id="UP000439678"/>
    </source>
</evidence>
<sequence>MERNMKSKKKFNEDERRRKFSLRKVSGIGAVSAVIGIIGFSSLPLETVSAAETDITVNYKYVTTDELTETEKKLIVNELPKNLVDGSDLFVVYRKDTVNNILPNTGSNVLPLASIIGTGLLLVAFIIKKTGKADKKIVKSILSISLVGGALTVTTVSALTVATLLNYNHTETITAGATFPDGKVKISGYQFVGYIDGNDVVTNPTTPATSFPSQENKIQDTIVPTDNSEKDIIDAGTEGTVEPIKPIIPPKEDEPVKPEDPKVIDKIIKVDDSGNTLEDVTGYTKVSTSQPVETREVQDGQQVIIRTVTEVYKKDTVSEEETTTDLLKETNVVIPSTLVEILSEEVVEDGTPVTTTPTATSTPVKPTVENNEKMENTGTASSTGTSVGEDKKEEITAPVETSSSSLETIAEPPIVKAKKVIRTMRTTEEIPFEVVVKKDSSLAEGVTKVETEGKLGKKVSIQKITLVDNVETEKETISETREEPQNKVVLVGTKKMATQPTTSEVVPSASSATTLVDESKATTQKTPIPDYYTVEVTESENKTVVTDREKVRELVKDRTPLLNLIAPDREKLVQVKTIEVYDNTILAGQRQLQDIQASYVTVNIKKKRDLSNKEQQTELVITKDIPLITKVYHLGTKNNGLSRKDVVVSGHLYDSKSNAIEEKSVSIYKDNELVAETNTDFDGYMFTHLITNQSYTLKSDDFEAKITPLPYSDPIIENIKGHFESGRKYSDDMVDYHLKNNVIYVNDGQYQSEIDDGKKVVLSKEIDARVGDILIIPPSKIYETSKAIKINSIRTINNQSVIEYSVPSLYEVVQNINTKAWSSNINSATFIPAEGVTVKKASNTDQGLFRSVSLEGSLSSSVSLTGKSNDDKSIKGTMSFNISGKVWSEDVDLNFWSPKIDFMNFDINSNLKFTTAGSLMFNTPLVKDIPEIPLGKLVLPTPVTGVTVQIPISLKTTVEGHLTVSVSSTYSIQNSIKLQNWVPKFKRTFNHTMKVGEVKTKALVKSGPEIKVKPQILGIDTVSVSANAGLGIESSYSKTSLSVGEKTEDKTNLITGNNEKLITSPISINDKKISIEEFGYLTLKAEVEILNQAKKLGLDLENFKELKYELTLFDGKLKFRNYEFDLGKDYTNEPVHNPEAIFGKLTKPFIFTSGAGGWYTEMSISKDGSIKGTYQDMNRGSTGSNHPNGQMDLSKFTGKFKNLVKVNDYEYKMTLTGLDYPKAGETKIVNGVKIDTTEPYGIADAKSPGKEFILYLPGRPVKDLPQAVGSWIYDFKNRMPEKLTSAVIFNKEKKWAFVESDYPISKVPVDDELAIKEIIDNGYTYQFSKLVKSKPVMEADSLYVRQFNPGELIDYYNTYKGDKTYQLEDVIKALHAPAKKVSVPLKDYTEEQWRELANDKKSSIEWFYSQADKAFYQVAKIGLGGAQPPLIIESSDKWKVSDNGIEVKTYFNDGVNTPYQKYLLKKNNKKYDGGINKTPYYISSVTRL</sequence>
<evidence type="ECO:0000259" key="4">
    <source>
        <dbReference type="PROSITE" id="PS51109"/>
    </source>
</evidence>
<keyword evidence="3" id="KW-0812">Transmembrane</keyword>
<feature type="compositionally biased region" description="Low complexity" evidence="2">
    <location>
        <begin position="377"/>
        <end position="387"/>
    </location>
</feature>
<evidence type="ECO:0000256" key="2">
    <source>
        <dbReference type="SAM" id="MobiDB-lite"/>
    </source>
</evidence>
<keyword evidence="3" id="KW-1133">Transmembrane helix</keyword>
<evidence type="ECO:0000256" key="3">
    <source>
        <dbReference type="SAM" id="Phobius"/>
    </source>
</evidence>